<dbReference type="FunFam" id="2.60.40.10:FF:002207">
    <property type="entry name" value="Poliovirus receptor-related 2 like"/>
    <property type="match status" value="1"/>
</dbReference>
<dbReference type="SUPFAM" id="SSF48726">
    <property type="entry name" value="Immunoglobulin"/>
    <property type="match status" value="3"/>
</dbReference>
<evidence type="ECO:0000256" key="2">
    <source>
        <dbReference type="ARBA" id="ARBA00004536"/>
    </source>
</evidence>
<evidence type="ECO:0000313" key="21">
    <source>
        <dbReference type="Proteomes" id="UP001108240"/>
    </source>
</evidence>
<evidence type="ECO:0000256" key="13">
    <source>
        <dbReference type="ARBA" id="ARBA00023180"/>
    </source>
</evidence>
<dbReference type="InterPro" id="IPR013106">
    <property type="entry name" value="Ig_V-set"/>
</dbReference>
<evidence type="ECO:0000256" key="16">
    <source>
        <dbReference type="SAM" id="MobiDB-lite"/>
    </source>
</evidence>
<evidence type="ECO:0000256" key="4">
    <source>
        <dbReference type="ARBA" id="ARBA00022475"/>
    </source>
</evidence>
<dbReference type="CDD" id="cd05718">
    <property type="entry name" value="IgV_1_PVR_like"/>
    <property type="match status" value="1"/>
</dbReference>
<dbReference type="FunFam" id="2.60.40.10:FF:000298">
    <property type="entry name" value="Nectin cell adhesion molecule 3"/>
    <property type="match status" value="1"/>
</dbReference>
<evidence type="ECO:0000256" key="3">
    <source>
        <dbReference type="ARBA" id="ARBA00007810"/>
    </source>
</evidence>
<dbReference type="InterPro" id="IPR007110">
    <property type="entry name" value="Ig-like_dom"/>
</dbReference>
<keyword evidence="21" id="KW-1185">Reference proteome</keyword>
<keyword evidence="13" id="KW-0325">Glycoprotein</keyword>
<keyword evidence="4" id="KW-1003">Cell membrane</keyword>
<dbReference type="InterPro" id="IPR013783">
    <property type="entry name" value="Ig-like_fold"/>
</dbReference>
<feature type="transmembrane region" description="Helical" evidence="17">
    <location>
        <begin position="351"/>
        <end position="372"/>
    </location>
</feature>
<dbReference type="Proteomes" id="UP001108240">
    <property type="component" value="Unplaced"/>
</dbReference>
<evidence type="ECO:0000259" key="19">
    <source>
        <dbReference type="PROSITE" id="PS50835"/>
    </source>
</evidence>
<keyword evidence="11 17" id="KW-0472">Membrane</keyword>
<organism evidence="20 21">
    <name type="scientific">Cyprinus carpio carpio</name>
    <dbReference type="NCBI Taxonomy" id="630221"/>
    <lineage>
        <taxon>Eukaryota</taxon>
        <taxon>Metazoa</taxon>
        <taxon>Chordata</taxon>
        <taxon>Craniata</taxon>
        <taxon>Vertebrata</taxon>
        <taxon>Euteleostomi</taxon>
        <taxon>Actinopterygii</taxon>
        <taxon>Neopterygii</taxon>
        <taxon>Teleostei</taxon>
        <taxon>Ostariophysi</taxon>
        <taxon>Cypriniformes</taxon>
        <taxon>Cyprinidae</taxon>
        <taxon>Cyprininae</taxon>
        <taxon>Cyprinus</taxon>
    </lineage>
</organism>
<sequence>MSAVTMINCCLILGACLLSSQAVWSQRVRVEPEVTAYPNGSVNLRCEFTDSGSTKLTQVSWMFERVEGDRHNIAVFHPQYGASFPNKDFDGRVSFTKGSLENPSIRIDKLRMADAGRYICEYATYPSGNEQGTTTLIMLAKPRNTAIAIPVRASSSEVVVASCEAAQGKPEATISWITNIAGRYNHTSVPERDGTVTVKSEYRMIPTPAENGKEITCVVNQRTQVEPRPFPLKLVVEYPPTVTIEGYDNNWYMGRTDAVLTCQADANPAPTDVSWTVASGQLPPSVQVDQNRLLVRKVDETVNTTFVCEVKNSLGSGKKELVAMVIEVSHTGRKKHEDQPLPAQASNAGPVVGGVIAAIIILCLIGAGVAMYRKQRQSVENGEGPPKHKPPPPMKSGSSTEMLNKPQDKTTTIIETQPLSNNETNYYETNSAEPITDLDDDNNGPPANGGTPAVWDSSGHPPEKDDTTGETLPPYKPADQNDVEANFTNVAREESFVSKSMLV</sequence>
<evidence type="ECO:0000256" key="14">
    <source>
        <dbReference type="ARBA" id="ARBA00023319"/>
    </source>
</evidence>
<feature type="region of interest" description="Disordered" evidence="16">
    <location>
        <begin position="377"/>
        <end position="405"/>
    </location>
</feature>
<evidence type="ECO:0000256" key="9">
    <source>
        <dbReference type="ARBA" id="ARBA00022949"/>
    </source>
</evidence>
<feature type="chain" id="PRO_5039950180" description="Nectin cell adhesion molecule 3" evidence="18">
    <location>
        <begin position="26"/>
        <end position="503"/>
    </location>
</feature>
<evidence type="ECO:0000256" key="5">
    <source>
        <dbReference type="ARBA" id="ARBA00022692"/>
    </source>
</evidence>
<evidence type="ECO:0000256" key="11">
    <source>
        <dbReference type="ARBA" id="ARBA00023136"/>
    </source>
</evidence>
<accession>A0A9J7YPM0</accession>
<dbReference type="SMART" id="SM00406">
    <property type="entry name" value="IGv"/>
    <property type="match status" value="1"/>
</dbReference>
<dbReference type="SMART" id="SM00409">
    <property type="entry name" value="IG"/>
    <property type="match status" value="3"/>
</dbReference>
<evidence type="ECO:0000256" key="8">
    <source>
        <dbReference type="ARBA" id="ARBA00022889"/>
    </source>
</evidence>
<reference evidence="20" key="2">
    <citation type="submission" date="2025-09" db="UniProtKB">
        <authorList>
            <consortium name="Ensembl"/>
        </authorList>
    </citation>
    <scope>IDENTIFICATION</scope>
</reference>
<dbReference type="GeneTree" id="ENSGT00940000165364"/>
<dbReference type="GO" id="GO:0005886">
    <property type="term" value="C:plasma membrane"/>
    <property type="evidence" value="ECO:0007669"/>
    <property type="project" value="UniProtKB-SubCell"/>
</dbReference>
<dbReference type="InterPro" id="IPR013162">
    <property type="entry name" value="CD80_C2-set"/>
</dbReference>
<dbReference type="AlphaFoldDB" id="A0A9J7YPM0"/>
<keyword evidence="7" id="KW-0677">Repeat</keyword>
<dbReference type="PROSITE" id="PS50835">
    <property type="entry name" value="IG_LIKE"/>
    <property type="match status" value="3"/>
</dbReference>
<dbReference type="Pfam" id="PF08205">
    <property type="entry name" value="C2-set_2"/>
    <property type="match status" value="1"/>
</dbReference>
<keyword evidence="10 17" id="KW-1133">Transmembrane helix</keyword>
<evidence type="ECO:0000256" key="12">
    <source>
        <dbReference type="ARBA" id="ARBA00023157"/>
    </source>
</evidence>
<dbReference type="InterPro" id="IPR013151">
    <property type="entry name" value="Immunoglobulin_dom"/>
</dbReference>
<dbReference type="Gene3D" id="2.60.40.10">
    <property type="entry name" value="Immunoglobulins"/>
    <property type="match status" value="3"/>
</dbReference>
<name>A0A9J7YPM0_CYPCA</name>
<dbReference type="GO" id="GO:0005912">
    <property type="term" value="C:adherens junction"/>
    <property type="evidence" value="ECO:0007669"/>
    <property type="project" value="UniProtKB-SubCell"/>
</dbReference>
<keyword evidence="5 17" id="KW-0812">Transmembrane</keyword>
<evidence type="ECO:0000256" key="15">
    <source>
        <dbReference type="ARBA" id="ARBA00082570"/>
    </source>
</evidence>
<evidence type="ECO:0000256" key="1">
    <source>
        <dbReference type="ARBA" id="ARBA00004162"/>
    </source>
</evidence>
<evidence type="ECO:0000256" key="17">
    <source>
        <dbReference type="SAM" id="Phobius"/>
    </source>
</evidence>
<evidence type="ECO:0000256" key="18">
    <source>
        <dbReference type="SAM" id="SignalP"/>
    </source>
</evidence>
<feature type="domain" description="Ig-like" evidence="19">
    <location>
        <begin position="240"/>
        <end position="329"/>
    </location>
</feature>
<proteinExistence type="inferred from homology"/>
<keyword evidence="9" id="KW-0965">Cell junction</keyword>
<protein>
    <recommendedName>
        <fullName evidence="15">Nectin cell adhesion molecule 3</fullName>
    </recommendedName>
</protein>
<evidence type="ECO:0000313" key="20">
    <source>
        <dbReference type="Ensembl" id="ENSCCRP00000121161.1"/>
    </source>
</evidence>
<dbReference type="InterPro" id="IPR003599">
    <property type="entry name" value="Ig_sub"/>
</dbReference>
<feature type="signal peptide" evidence="18">
    <location>
        <begin position="1"/>
        <end position="25"/>
    </location>
</feature>
<dbReference type="PANTHER" id="PTHR47387">
    <property type="entry name" value="NECTIN-2"/>
    <property type="match status" value="1"/>
</dbReference>
<keyword evidence="6 18" id="KW-0732">Signal</keyword>
<dbReference type="PANTHER" id="PTHR47387:SF1">
    <property type="entry name" value="NECTIN-2"/>
    <property type="match status" value="1"/>
</dbReference>
<feature type="domain" description="Ig-like" evidence="19">
    <location>
        <begin position="142"/>
        <end position="233"/>
    </location>
</feature>
<evidence type="ECO:0000256" key="10">
    <source>
        <dbReference type="ARBA" id="ARBA00022989"/>
    </source>
</evidence>
<feature type="region of interest" description="Disordered" evidence="16">
    <location>
        <begin position="433"/>
        <end position="482"/>
    </location>
</feature>
<dbReference type="InterPro" id="IPR036179">
    <property type="entry name" value="Ig-like_dom_sf"/>
</dbReference>
<dbReference type="Pfam" id="PF00047">
    <property type="entry name" value="ig"/>
    <property type="match status" value="1"/>
</dbReference>
<keyword evidence="14" id="KW-0393">Immunoglobulin domain</keyword>
<dbReference type="InterPro" id="IPR052659">
    <property type="entry name" value="Nectin/PVR"/>
</dbReference>
<evidence type="ECO:0000256" key="6">
    <source>
        <dbReference type="ARBA" id="ARBA00022729"/>
    </source>
</evidence>
<evidence type="ECO:0000256" key="7">
    <source>
        <dbReference type="ARBA" id="ARBA00022737"/>
    </source>
</evidence>
<dbReference type="Ensembl" id="ENSCCRT00000184974.1">
    <property type="protein sequence ID" value="ENSCCRP00000121161.1"/>
    <property type="gene ID" value="ENSCCRG00000072848.1"/>
</dbReference>
<reference evidence="20" key="1">
    <citation type="submission" date="2025-08" db="UniProtKB">
        <authorList>
            <consortium name="Ensembl"/>
        </authorList>
    </citation>
    <scope>IDENTIFICATION</scope>
</reference>
<feature type="domain" description="Ig-like" evidence="19">
    <location>
        <begin position="26"/>
        <end position="137"/>
    </location>
</feature>
<dbReference type="Pfam" id="PF07686">
    <property type="entry name" value="V-set"/>
    <property type="match status" value="1"/>
</dbReference>
<keyword evidence="8" id="KW-0130">Cell adhesion</keyword>
<comment type="subcellular location">
    <subcellularLocation>
        <location evidence="2">Cell junction</location>
        <location evidence="2">Adherens junction</location>
    </subcellularLocation>
    <subcellularLocation>
        <location evidence="1">Cell membrane</location>
        <topology evidence="1">Single-pass membrane protein</topology>
    </subcellularLocation>
</comment>
<keyword evidence="12" id="KW-1015">Disulfide bond</keyword>
<comment type="similarity">
    <text evidence="3">Belongs to the nectin family.</text>
</comment>
<dbReference type="GO" id="GO:0007155">
    <property type="term" value="P:cell adhesion"/>
    <property type="evidence" value="ECO:0007669"/>
    <property type="project" value="UniProtKB-KW"/>
</dbReference>